<keyword evidence="3" id="KW-1185">Reference proteome</keyword>
<dbReference type="InterPro" id="IPR003615">
    <property type="entry name" value="HNH_nuc"/>
</dbReference>
<dbReference type="EMBL" id="JAQOSP010000091">
    <property type="protein sequence ID" value="MDJ1170557.1"/>
    <property type="molecule type" value="Genomic_DNA"/>
</dbReference>
<dbReference type="GO" id="GO:0004519">
    <property type="term" value="F:endonuclease activity"/>
    <property type="evidence" value="ECO:0007669"/>
    <property type="project" value="UniProtKB-KW"/>
</dbReference>
<dbReference type="InterPro" id="IPR052892">
    <property type="entry name" value="NA-targeting_endonuclease"/>
</dbReference>
<comment type="caution">
    <text evidence="2">The sequence shown here is derived from an EMBL/GenBank/DDBJ whole genome shotgun (WGS) entry which is preliminary data.</text>
</comment>
<dbReference type="InterPro" id="IPR002711">
    <property type="entry name" value="HNH"/>
</dbReference>
<accession>A0ABT7AVG0</accession>
<keyword evidence="2" id="KW-0378">Hydrolase</keyword>
<dbReference type="PANTHER" id="PTHR33877:SF1">
    <property type="entry name" value="TYPE IV METHYL-DIRECTED RESTRICTION ENZYME ECOKMCRA"/>
    <property type="match status" value="1"/>
</dbReference>
<keyword evidence="2" id="KW-0540">Nuclease</keyword>
<dbReference type="Gene3D" id="1.10.30.50">
    <property type="match status" value="1"/>
</dbReference>
<proteinExistence type="predicted"/>
<dbReference type="CDD" id="cd00085">
    <property type="entry name" value="HNHc"/>
    <property type="match status" value="1"/>
</dbReference>
<dbReference type="RefSeq" id="WP_283754316.1">
    <property type="nucleotide sequence ID" value="NZ_JAQOSP010000091.1"/>
</dbReference>
<dbReference type="Pfam" id="PF01844">
    <property type="entry name" value="HNH"/>
    <property type="match status" value="1"/>
</dbReference>
<dbReference type="SMART" id="SM00507">
    <property type="entry name" value="HNHc"/>
    <property type="match status" value="1"/>
</dbReference>
<evidence type="ECO:0000313" key="3">
    <source>
        <dbReference type="Proteomes" id="UP001235303"/>
    </source>
</evidence>
<organism evidence="2 3">
    <name type="scientific">Roseofilum acuticapitatum BLCC-M154</name>
    <dbReference type="NCBI Taxonomy" id="3022444"/>
    <lineage>
        <taxon>Bacteria</taxon>
        <taxon>Bacillati</taxon>
        <taxon>Cyanobacteriota</taxon>
        <taxon>Cyanophyceae</taxon>
        <taxon>Desertifilales</taxon>
        <taxon>Desertifilaceae</taxon>
        <taxon>Roseofilum</taxon>
        <taxon>Roseofilum acuticapitatum</taxon>
    </lineage>
</organism>
<feature type="domain" description="HNH nuclease" evidence="1">
    <location>
        <begin position="9"/>
        <end position="64"/>
    </location>
</feature>
<evidence type="ECO:0000259" key="1">
    <source>
        <dbReference type="SMART" id="SM00507"/>
    </source>
</evidence>
<evidence type="ECO:0000313" key="2">
    <source>
        <dbReference type="EMBL" id="MDJ1170557.1"/>
    </source>
</evidence>
<sequence length="143" mass="16298">MTMTNLSKQVRQQIWARAGFRCEYCQSSMRLTGMPLVIDHVQPKALKGSETMENLAAACYRCNEFKGARTSGFDPETQTEVMLFNPREHNWSEHFAWDESGTLVQGLTPMGRVTVAVLRLNNDDLVAARAIWVKWGWHPPQVD</sequence>
<gene>
    <name evidence="2" type="ORF">PMG71_14075</name>
</gene>
<dbReference type="Proteomes" id="UP001235303">
    <property type="component" value="Unassembled WGS sequence"/>
</dbReference>
<protein>
    <submittedName>
        <fullName evidence="2">HNH endonuclease signature motif containing protein</fullName>
    </submittedName>
</protein>
<keyword evidence="2" id="KW-0255">Endonuclease</keyword>
<reference evidence="2 3" key="1">
    <citation type="submission" date="2023-01" db="EMBL/GenBank/DDBJ databases">
        <title>Novel diversity within Roseofilum (Cyanobacteria; Desertifilaceae) from marine benthic mats with descriptions of four novel species.</title>
        <authorList>
            <person name="Wang Y."/>
            <person name="Berthold D.E."/>
            <person name="Hu J."/>
            <person name="Lefler F.W."/>
            <person name="Laughinghouse H.D. IV."/>
        </authorList>
    </citation>
    <scope>NUCLEOTIDE SEQUENCE [LARGE SCALE GENOMIC DNA]</scope>
    <source>
        <strain evidence="2 3">BLCC-M154</strain>
    </source>
</reference>
<dbReference type="PANTHER" id="PTHR33877">
    <property type="entry name" value="SLL1193 PROTEIN"/>
    <property type="match status" value="1"/>
</dbReference>
<name>A0ABT7AVG0_9CYAN</name>